<keyword evidence="1" id="KW-0677">Repeat</keyword>
<evidence type="ECO:0000313" key="5">
    <source>
        <dbReference type="Proteomes" id="UP000593564"/>
    </source>
</evidence>
<protein>
    <recommendedName>
        <fullName evidence="3">EF-hand domain-containing protein</fullName>
    </recommendedName>
</protein>
<comment type="caution">
    <text evidence="4">The sequence shown here is derived from an EMBL/GenBank/DDBJ whole genome shotgun (WGS) entry which is preliminary data.</text>
</comment>
<evidence type="ECO:0000259" key="3">
    <source>
        <dbReference type="PROSITE" id="PS50222"/>
    </source>
</evidence>
<feature type="domain" description="EF-hand" evidence="3">
    <location>
        <begin position="373"/>
        <end position="408"/>
    </location>
</feature>
<dbReference type="InterPro" id="IPR011992">
    <property type="entry name" value="EF-hand-dom_pair"/>
</dbReference>
<dbReference type="AlphaFoldDB" id="A0A7J7HFN2"/>
<name>A0A7J7HFN2_CAMSI</name>
<feature type="domain" description="EF-hand" evidence="3">
    <location>
        <begin position="345"/>
        <end position="372"/>
    </location>
</feature>
<dbReference type="CDD" id="cd00051">
    <property type="entry name" value="EFh"/>
    <property type="match status" value="2"/>
</dbReference>
<dbReference type="SUPFAM" id="SSF47473">
    <property type="entry name" value="EF-hand"/>
    <property type="match status" value="1"/>
</dbReference>
<reference evidence="5" key="1">
    <citation type="journal article" date="2020" name="Nat. Commun.">
        <title>Genome assembly of wild tea tree DASZ reveals pedigree and selection history of tea varieties.</title>
        <authorList>
            <person name="Zhang W."/>
            <person name="Zhang Y."/>
            <person name="Qiu H."/>
            <person name="Guo Y."/>
            <person name="Wan H."/>
            <person name="Zhang X."/>
            <person name="Scossa F."/>
            <person name="Alseekh S."/>
            <person name="Zhang Q."/>
            <person name="Wang P."/>
            <person name="Xu L."/>
            <person name="Schmidt M.H."/>
            <person name="Jia X."/>
            <person name="Li D."/>
            <person name="Zhu A."/>
            <person name="Guo F."/>
            <person name="Chen W."/>
            <person name="Ni D."/>
            <person name="Usadel B."/>
            <person name="Fernie A.R."/>
            <person name="Wen W."/>
        </authorList>
    </citation>
    <scope>NUCLEOTIDE SEQUENCE [LARGE SCALE GENOMIC DNA]</scope>
    <source>
        <strain evidence="5">cv. G240</strain>
    </source>
</reference>
<feature type="domain" description="EF-hand" evidence="3">
    <location>
        <begin position="302"/>
        <end position="337"/>
    </location>
</feature>
<keyword evidence="2" id="KW-0106">Calcium</keyword>
<dbReference type="InterPro" id="IPR002048">
    <property type="entry name" value="EF_hand_dom"/>
</dbReference>
<keyword evidence="5" id="KW-1185">Reference proteome</keyword>
<dbReference type="Proteomes" id="UP000593564">
    <property type="component" value="Unassembled WGS sequence"/>
</dbReference>
<dbReference type="PANTHER" id="PTHR36035:SF1">
    <property type="entry name" value="PROTEIN DISULFIDE-ISOMERASE SCO2"/>
    <property type="match status" value="1"/>
</dbReference>
<evidence type="ECO:0000256" key="2">
    <source>
        <dbReference type="ARBA" id="ARBA00022837"/>
    </source>
</evidence>
<dbReference type="InterPro" id="IPR018247">
    <property type="entry name" value="EF_Hand_1_Ca_BS"/>
</dbReference>
<dbReference type="PANTHER" id="PTHR36035">
    <property type="entry name" value="PROTEIN DISULFIDE-ISOMERASE SCO2"/>
    <property type="match status" value="1"/>
</dbReference>
<evidence type="ECO:0000256" key="1">
    <source>
        <dbReference type="ARBA" id="ARBA00022737"/>
    </source>
</evidence>
<gene>
    <name evidence="4" type="ORF">HYC85_009676</name>
</gene>
<dbReference type="InterPro" id="IPR037477">
    <property type="entry name" value="SCO2"/>
</dbReference>
<accession>A0A7J7HFN2</accession>
<sequence>MLPINPSSIFSPSKSTFLSLPSLSLPSSAAAAAATTTTTTVRCRAADSPAGPSFPRWLFNFPASIDVSTSIPKISPDSDSVIVERRVASNKNNTKVNAKEKRWSRDRESYLADDGDALPLPMTYPDSSPVSPDEIDRRLRCDPQFEDCKEVVYEWTGKCRSCQGSGFVSYYNKRGKEITCKCIPCQGIGYKGIRIYQSKSKVRCSLRSLSCEAVAPIVQHTKWKMSIVGFLEFKYNLSKTKFLQKPTQMFSSRDREFSSLLPAYMPIMDEMKQVFDQIDSDKDGKVSQEDYKDLLRAIRKENEIKLVPKIFKAVDLDGDGFINFKDFVKLHNRAGGVKTTDIHCAFRTIDSDENGKIGAKEVFELLKRLGEKCSLEDCQKMVTAVDADGDGVIDMDDFMTMMTGTMKPSQANC</sequence>
<dbReference type="PROSITE" id="PS00018">
    <property type="entry name" value="EF_HAND_1"/>
    <property type="match status" value="4"/>
</dbReference>
<organism evidence="4 5">
    <name type="scientific">Camellia sinensis</name>
    <name type="common">Tea plant</name>
    <name type="synonym">Thea sinensis</name>
    <dbReference type="NCBI Taxonomy" id="4442"/>
    <lineage>
        <taxon>Eukaryota</taxon>
        <taxon>Viridiplantae</taxon>
        <taxon>Streptophyta</taxon>
        <taxon>Embryophyta</taxon>
        <taxon>Tracheophyta</taxon>
        <taxon>Spermatophyta</taxon>
        <taxon>Magnoliopsida</taxon>
        <taxon>eudicotyledons</taxon>
        <taxon>Gunneridae</taxon>
        <taxon>Pentapetalae</taxon>
        <taxon>asterids</taxon>
        <taxon>Ericales</taxon>
        <taxon>Theaceae</taxon>
        <taxon>Camellia</taxon>
    </lineage>
</organism>
<dbReference type="Gene3D" id="1.10.238.10">
    <property type="entry name" value="EF-hand"/>
    <property type="match status" value="2"/>
</dbReference>
<dbReference type="Pfam" id="PF13499">
    <property type="entry name" value="EF-hand_7"/>
    <property type="match status" value="2"/>
</dbReference>
<feature type="domain" description="EF-hand" evidence="3">
    <location>
        <begin position="266"/>
        <end position="301"/>
    </location>
</feature>
<proteinExistence type="predicted"/>
<evidence type="ECO:0000313" key="4">
    <source>
        <dbReference type="EMBL" id="KAF5951732.1"/>
    </source>
</evidence>
<dbReference type="FunFam" id="1.10.238.10:FF:000003">
    <property type="entry name" value="Calmodulin A"/>
    <property type="match status" value="1"/>
</dbReference>
<dbReference type="EMBL" id="JACBKZ010000004">
    <property type="protein sequence ID" value="KAF5951732.1"/>
    <property type="molecule type" value="Genomic_DNA"/>
</dbReference>
<dbReference type="GO" id="GO:0005509">
    <property type="term" value="F:calcium ion binding"/>
    <property type="evidence" value="ECO:0007669"/>
    <property type="project" value="InterPro"/>
</dbReference>
<reference evidence="4 5" key="2">
    <citation type="submission" date="2020-07" db="EMBL/GenBank/DDBJ databases">
        <title>Genome assembly of wild tea tree DASZ reveals pedigree and selection history of tea varieties.</title>
        <authorList>
            <person name="Zhang W."/>
        </authorList>
    </citation>
    <scope>NUCLEOTIDE SEQUENCE [LARGE SCALE GENOMIC DNA]</scope>
    <source>
        <strain evidence="5">cv. G240</strain>
        <tissue evidence="4">Leaf</tissue>
    </source>
</reference>
<dbReference type="PROSITE" id="PS50222">
    <property type="entry name" value="EF_HAND_2"/>
    <property type="match status" value="4"/>
</dbReference>
<dbReference type="SMART" id="SM00054">
    <property type="entry name" value="EFh"/>
    <property type="match status" value="4"/>
</dbReference>